<dbReference type="EMBL" id="AZHE01000007">
    <property type="protein sequence ID" value="KHN98500.1"/>
    <property type="molecule type" value="Genomic_DNA"/>
</dbReference>
<reference evidence="2 3" key="1">
    <citation type="journal article" date="2014" name="Proc. Natl. Acad. Sci. U.S.A.">
        <title>Trajectory and genomic determinants of fungal-pathogen speciation and host adaptation.</title>
        <authorList>
            <person name="Hu X."/>
            <person name="Xiao G."/>
            <person name="Zheng P."/>
            <person name="Shang Y."/>
            <person name="Su Y."/>
            <person name="Zhang X."/>
            <person name="Liu X."/>
            <person name="Zhan S."/>
            <person name="St Leger R.J."/>
            <person name="Wang C."/>
        </authorList>
    </citation>
    <scope>NUCLEOTIDE SEQUENCE [LARGE SCALE GENOMIC DNA]</scope>
    <source>
        <strain evidence="2 3">ARSEF 1941</strain>
    </source>
</reference>
<accession>A0A0B2X083</accession>
<feature type="region of interest" description="Disordered" evidence="1">
    <location>
        <begin position="174"/>
        <end position="203"/>
    </location>
</feature>
<proteinExistence type="predicted"/>
<comment type="caution">
    <text evidence="2">The sequence shown here is derived from an EMBL/GenBank/DDBJ whole genome shotgun (WGS) entry which is preliminary data.</text>
</comment>
<name>A0A0B2X083_METAS</name>
<dbReference type="HOGENOM" id="CLU_750240_0_0_1"/>
<dbReference type="OrthoDB" id="4483229at2759"/>
<dbReference type="AlphaFoldDB" id="A0A0B2X083"/>
<protein>
    <submittedName>
        <fullName evidence="2">Uncharacterized protein</fullName>
    </submittedName>
</protein>
<organism evidence="2 3">
    <name type="scientific">Metarhizium album (strain ARSEF 1941)</name>
    <dbReference type="NCBI Taxonomy" id="1081103"/>
    <lineage>
        <taxon>Eukaryota</taxon>
        <taxon>Fungi</taxon>
        <taxon>Dikarya</taxon>
        <taxon>Ascomycota</taxon>
        <taxon>Pezizomycotina</taxon>
        <taxon>Sordariomycetes</taxon>
        <taxon>Hypocreomycetidae</taxon>
        <taxon>Hypocreales</taxon>
        <taxon>Clavicipitaceae</taxon>
        <taxon>Metarhizium</taxon>
    </lineage>
</organism>
<feature type="compositionally biased region" description="Basic and acidic residues" evidence="1">
    <location>
        <begin position="174"/>
        <end position="185"/>
    </location>
</feature>
<evidence type="ECO:0000313" key="2">
    <source>
        <dbReference type="EMBL" id="KHN98500.1"/>
    </source>
</evidence>
<evidence type="ECO:0000313" key="3">
    <source>
        <dbReference type="Proteomes" id="UP000030816"/>
    </source>
</evidence>
<dbReference type="RefSeq" id="XP_040679566.1">
    <property type="nucleotide sequence ID" value="XM_040822423.1"/>
</dbReference>
<keyword evidence="3" id="KW-1185">Reference proteome</keyword>
<evidence type="ECO:0000256" key="1">
    <source>
        <dbReference type="SAM" id="MobiDB-lite"/>
    </source>
</evidence>
<sequence length="365" mass="40117">MAVTSSSQSTPDVRFPIVCTADIEAEILRDLLSGDKLVLVAKRDLWELITNRDDDRLESFISPFTEDIPDAHDCLCEFMDAVKSRDYGHISHKSFVILDDTTDDDGTTCQIAVDGREEEESNDIHIAFRCELASAADALAAIQASSENQLTKVVRDLRNEATMIGGVWSKQRADEFRSRPSHIDTGDYPPHQDWGTDGDAEGRDTDPPCIPIFQTAKTLNQFLEETYDQDWGDEETATPHMAFVTSLREAPFHSGKAGNFQESAPQVPPALLGASAVECDAIVRSLFPGEPETNCNLFIALDEFTETEKTVIVASNRELDGQLLLGRADFRSALAVLVAPADTRLTVDSQINRAVAEGPGVIRDD</sequence>
<gene>
    <name evidence="2" type="ORF">MAM_03624</name>
</gene>
<dbReference type="Proteomes" id="UP000030816">
    <property type="component" value="Unassembled WGS sequence"/>
</dbReference>
<dbReference type="GeneID" id="63738079"/>